<keyword evidence="3" id="KW-0805">Transcription regulation</keyword>
<evidence type="ECO:0000256" key="4">
    <source>
        <dbReference type="ARBA" id="ARBA00023125"/>
    </source>
</evidence>
<dbReference type="GO" id="GO:0005634">
    <property type="term" value="C:nucleus"/>
    <property type="evidence" value="ECO:0007669"/>
    <property type="project" value="UniProtKB-SubCell"/>
</dbReference>
<dbReference type="Gene3D" id="2.20.25.80">
    <property type="entry name" value="WRKY domain"/>
    <property type="match status" value="2"/>
</dbReference>
<reference evidence="8 9" key="1">
    <citation type="submission" date="2017-07" db="EMBL/GenBank/DDBJ databases">
        <title>An improved, manually edited Actinidia chinensis var. chinensis (kiwifruit) genome highlights the challenges associated with draft genomes and gene prediction in plants.</title>
        <authorList>
            <person name="Pilkington S."/>
            <person name="Crowhurst R."/>
            <person name="Hilario E."/>
            <person name="Nardozza S."/>
            <person name="Fraser L."/>
            <person name="Peng Y."/>
            <person name="Gunaseelan K."/>
            <person name="Simpson R."/>
            <person name="Tahir J."/>
            <person name="Deroles S."/>
            <person name="Templeton K."/>
            <person name="Luo Z."/>
            <person name="Davy M."/>
            <person name="Cheng C."/>
            <person name="Mcneilage M."/>
            <person name="Scaglione D."/>
            <person name="Liu Y."/>
            <person name="Zhang Q."/>
            <person name="Datson P."/>
            <person name="De Silva N."/>
            <person name="Gardiner S."/>
            <person name="Bassett H."/>
            <person name="Chagne D."/>
            <person name="Mccallum J."/>
            <person name="Dzierzon H."/>
            <person name="Deng C."/>
            <person name="Wang Y.-Y."/>
            <person name="Barron N."/>
            <person name="Manako K."/>
            <person name="Bowen J."/>
            <person name="Foster T."/>
            <person name="Erridge Z."/>
            <person name="Tiffin H."/>
            <person name="Waite C."/>
            <person name="Davies K."/>
            <person name="Grierson E."/>
            <person name="Laing W."/>
            <person name="Kirk R."/>
            <person name="Chen X."/>
            <person name="Wood M."/>
            <person name="Montefiori M."/>
            <person name="Brummell D."/>
            <person name="Schwinn K."/>
            <person name="Catanach A."/>
            <person name="Fullerton C."/>
            <person name="Li D."/>
            <person name="Meiyalaghan S."/>
            <person name="Nieuwenhuizen N."/>
            <person name="Read N."/>
            <person name="Prakash R."/>
            <person name="Hunter D."/>
            <person name="Zhang H."/>
            <person name="Mckenzie M."/>
            <person name="Knabel M."/>
            <person name="Harris A."/>
            <person name="Allan A."/>
            <person name="Chen A."/>
            <person name="Janssen B."/>
            <person name="Plunkett B."/>
            <person name="Dwamena C."/>
            <person name="Voogd C."/>
            <person name="Leif D."/>
            <person name="Lafferty D."/>
            <person name="Souleyre E."/>
            <person name="Varkonyi-Gasic E."/>
            <person name="Gambi F."/>
            <person name="Hanley J."/>
            <person name="Yao J.-L."/>
            <person name="Cheung J."/>
            <person name="David K."/>
            <person name="Warren B."/>
            <person name="Marsh K."/>
            <person name="Snowden K."/>
            <person name="Lin-Wang K."/>
            <person name="Brian L."/>
            <person name="Martinez-Sanchez M."/>
            <person name="Wang M."/>
            <person name="Ileperuma N."/>
            <person name="Macnee N."/>
            <person name="Campin R."/>
            <person name="Mcatee P."/>
            <person name="Drummond R."/>
            <person name="Espley R."/>
            <person name="Ireland H."/>
            <person name="Wu R."/>
            <person name="Atkinson R."/>
            <person name="Karunairetnam S."/>
            <person name="Bulley S."/>
            <person name="Chunkath S."/>
            <person name="Hanley Z."/>
            <person name="Storey R."/>
            <person name="Thrimawithana A."/>
            <person name="Thomson S."/>
            <person name="David C."/>
            <person name="Testolin R."/>
        </authorList>
    </citation>
    <scope>NUCLEOTIDE SEQUENCE [LARGE SCALE GENOMIC DNA]</scope>
    <source>
        <strain evidence="9">cv. Red5</strain>
        <tissue evidence="8">Young leaf</tissue>
    </source>
</reference>
<keyword evidence="6" id="KW-0539">Nucleus</keyword>
<sequence length="407" mass="45141">MAPIAILLMKEKLNGLSLNPVLDPTLKDYQQRRTINWKCEPFEQVQAQSQSQSFASLLSVKSEMSSSKELKLPASVHEFASSATAPTGVNSDELKKGVHLNTGVQASKSDHNETGPPFVTERSSNDGYNWRKYGQKLVKGSEFPRSYYKCTNSNCEAKKIFERSHIEKITEIVYKGTHDHPKPRPAHRFAVGSIMLVQAKTDMFSSLTSQEDKSAINAHVTRNIEPNGTPELSPHGTNDASVEGAATLLNCNNDQVDGDDPFSKRRKLYGVRINVTTTVKYIREPRVVVQTVSEVDILDDGYRWRKYGQKVVRGNPNPRSYYKCANAGCAVRKHVERASHDPKAVITTYEGKHSHDVPAAKSRSHDTVACANLNCMSKVRSEESNCISLDLGFGICSGAENRDAEPL</sequence>
<evidence type="ECO:0000313" key="9">
    <source>
        <dbReference type="Proteomes" id="UP000241394"/>
    </source>
</evidence>
<keyword evidence="9" id="KW-1185">Reference proteome</keyword>
<comment type="caution">
    <text evidence="8">The sequence shown here is derived from an EMBL/GenBank/DDBJ whole genome shotgun (WGS) entry which is preliminary data.</text>
</comment>
<name>A0A2R6PR50_ACTCC</name>
<dbReference type="SUPFAM" id="SSF118290">
    <property type="entry name" value="WRKY DNA-binding domain"/>
    <property type="match status" value="2"/>
</dbReference>
<dbReference type="InterPro" id="IPR044810">
    <property type="entry name" value="WRKY_plant"/>
</dbReference>
<dbReference type="Proteomes" id="UP000241394">
    <property type="component" value="Chromosome LG23"/>
</dbReference>
<dbReference type="AlphaFoldDB" id="A0A2R6PR50"/>
<dbReference type="InterPro" id="IPR036576">
    <property type="entry name" value="WRKY_dom_sf"/>
</dbReference>
<dbReference type="GO" id="GO:0003700">
    <property type="term" value="F:DNA-binding transcription factor activity"/>
    <property type="evidence" value="ECO:0007669"/>
    <property type="project" value="InterPro"/>
</dbReference>
<dbReference type="PANTHER" id="PTHR31221:SF193">
    <property type="entry name" value="WRKY TRANSCRIPTION FACTOR PROTEIN 1-RELATED"/>
    <property type="match status" value="1"/>
</dbReference>
<keyword evidence="4" id="KW-0238">DNA-binding</keyword>
<dbReference type="FunFam" id="2.20.25.80:FF:000001">
    <property type="entry name" value="WRKY transcription factor 33"/>
    <property type="match status" value="1"/>
</dbReference>
<dbReference type="GO" id="GO:0043565">
    <property type="term" value="F:sequence-specific DNA binding"/>
    <property type="evidence" value="ECO:0007669"/>
    <property type="project" value="InterPro"/>
</dbReference>
<feature type="domain" description="WRKY" evidence="7">
    <location>
        <begin position="293"/>
        <end position="358"/>
    </location>
</feature>
<feature type="domain" description="WRKY" evidence="7">
    <location>
        <begin position="125"/>
        <end position="183"/>
    </location>
</feature>
<comment type="subcellular location">
    <subcellularLocation>
        <location evidence="1">Nucleus</location>
    </subcellularLocation>
</comment>
<evidence type="ECO:0000256" key="3">
    <source>
        <dbReference type="ARBA" id="ARBA00023015"/>
    </source>
</evidence>
<reference evidence="9" key="2">
    <citation type="journal article" date="2018" name="BMC Genomics">
        <title>A manually annotated Actinidia chinensis var. chinensis (kiwifruit) genome highlights the challenges associated with draft genomes and gene prediction in plants.</title>
        <authorList>
            <person name="Pilkington S.M."/>
            <person name="Crowhurst R."/>
            <person name="Hilario E."/>
            <person name="Nardozza S."/>
            <person name="Fraser L."/>
            <person name="Peng Y."/>
            <person name="Gunaseelan K."/>
            <person name="Simpson R."/>
            <person name="Tahir J."/>
            <person name="Deroles S.C."/>
            <person name="Templeton K."/>
            <person name="Luo Z."/>
            <person name="Davy M."/>
            <person name="Cheng C."/>
            <person name="McNeilage M."/>
            <person name="Scaglione D."/>
            <person name="Liu Y."/>
            <person name="Zhang Q."/>
            <person name="Datson P."/>
            <person name="De Silva N."/>
            <person name="Gardiner S.E."/>
            <person name="Bassett H."/>
            <person name="Chagne D."/>
            <person name="McCallum J."/>
            <person name="Dzierzon H."/>
            <person name="Deng C."/>
            <person name="Wang Y.Y."/>
            <person name="Barron L."/>
            <person name="Manako K."/>
            <person name="Bowen J."/>
            <person name="Foster T.M."/>
            <person name="Erridge Z.A."/>
            <person name="Tiffin H."/>
            <person name="Waite C.N."/>
            <person name="Davies K.M."/>
            <person name="Grierson E.P."/>
            <person name="Laing W.A."/>
            <person name="Kirk R."/>
            <person name="Chen X."/>
            <person name="Wood M."/>
            <person name="Montefiori M."/>
            <person name="Brummell D.A."/>
            <person name="Schwinn K.E."/>
            <person name="Catanach A."/>
            <person name="Fullerton C."/>
            <person name="Li D."/>
            <person name="Meiyalaghan S."/>
            <person name="Nieuwenhuizen N."/>
            <person name="Read N."/>
            <person name="Prakash R."/>
            <person name="Hunter D."/>
            <person name="Zhang H."/>
            <person name="McKenzie M."/>
            <person name="Knabel M."/>
            <person name="Harris A."/>
            <person name="Allan A.C."/>
            <person name="Gleave A."/>
            <person name="Chen A."/>
            <person name="Janssen B.J."/>
            <person name="Plunkett B."/>
            <person name="Ampomah-Dwamena C."/>
            <person name="Voogd C."/>
            <person name="Leif D."/>
            <person name="Lafferty D."/>
            <person name="Souleyre E.J.F."/>
            <person name="Varkonyi-Gasic E."/>
            <person name="Gambi F."/>
            <person name="Hanley J."/>
            <person name="Yao J.L."/>
            <person name="Cheung J."/>
            <person name="David K.M."/>
            <person name="Warren B."/>
            <person name="Marsh K."/>
            <person name="Snowden K.C."/>
            <person name="Lin-Wang K."/>
            <person name="Brian L."/>
            <person name="Martinez-Sanchez M."/>
            <person name="Wang M."/>
            <person name="Ileperuma N."/>
            <person name="Macnee N."/>
            <person name="Campin R."/>
            <person name="McAtee P."/>
            <person name="Drummond R.S.M."/>
            <person name="Espley R.V."/>
            <person name="Ireland H.S."/>
            <person name="Wu R."/>
            <person name="Atkinson R.G."/>
            <person name="Karunairetnam S."/>
            <person name="Bulley S."/>
            <person name="Chunkath S."/>
            <person name="Hanley Z."/>
            <person name="Storey R."/>
            <person name="Thrimawithana A.H."/>
            <person name="Thomson S."/>
            <person name="David C."/>
            <person name="Testolin R."/>
            <person name="Huang H."/>
            <person name="Hellens R.P."/>
            <person name="Schaffer R.J."/>
        </authorList>
    </citation>
    <scope>NUCLEOTIDE SEQUENCE [LARGE SCALE GENOMIC DNA]</scope>
    <source>
        <strain evidence="9">cv. Red5</strain>
    </source>
</reference>
<evidence type="ECO:0000259" key="7">
    <source>
        <dbReference type="PROSITE" id="PS50811"/>
    </source>
</evidence>
<gene>
    <name evidence="8" type="ORF">CEY00_Acc21590</name>
</gene>
<evidence type="ECO:0000256" key="6">
    <source>
        <dbReference type="ARBA" id="ARBA00023242"/>
    </source>
</evidence>
<dbReference type="FunFam" id="2.20.25.80:FF:000006">
    <property type="entry name" value="WRKY transcription factor"/>
    <property type="match status" value="1"/>
</dbReference>
<dbReference type="OrthoDB" id="771494at2759"/>
<dbReference type="STRING" id="1590841.A0A2R6PR50"/>
<proteinExistence type="predicted"/>
<evidence type="ECO:0000256" key="2">
    <source>
        <dbReference type="ARBA" id="ARBA00022737"/>
    </source>
</evidence>
<dbReference type="EMBL" id="NKQK01000023">
    <property type="protein sequence ID" value="PSR95551.1"/>
    <property type="molecule type" value="Genomic_DNA"/>
</dbReference>
<dbReference type="SMART" id="SM00774">
    <property type="entry name" value="WRKY"/>
    <property type="match status" value="2"/>
</dbReference>
<evidence type="ECO:0000256" key="1">
    <source>
        <dbReference type="ARBA" id="ARBA00004123"/>
    </source>
</evidence>
<dbReference type="PROSITE" id="PS50811">
    <property type="entry name" value="WRKY"/>
    <property type="match status" value="2"/>
</dbReference>
<dbReference type="OMA" id="CANAGCA"/>
<keyword evidence="5" id="KW-0804">Transcription</keyword>
<protein>
    <submittedName>
        <fullName evidence="8">WRKY transcription factor</fullName>
    </submittedName>
</protein>
<organism evidence="8 9">
    <name type="scientific">Actinidia chinensis var. chinensis</name>
    <name type="common">Chinese soft-hair kiwi</name>
    <dbReference type="NCBI Taxonomy" id="1590841"/>
    <lineage>
        <taxon>Eukaryota</taxon>
        <taxon>Viridiplantae</taxon>
        <taxon>Streptophyta</taxon>
        <taxon>Embryophyta</taxon>
        <taxon>Tracheophyta</taxon>
        <taxon>Spermatophyta</taxon>
        <taxon>Magnoliopsida</taxon>
        <taxon>eudicotyledons</taxon>
        <taxon>Gunneridae</taxon>
        <taxon>Pentapetalae</taxon>
        <taxon>asterids</taxon>
        <taxon>Ericales</taxon>
        <taxon>Actinidiaceae</taxon>
        <taxon>Actinidia</taxon>
    </lineage>
</organism>
<evidence type="ECO:0000256" key="5">
    <source>
        <dbReference type="ARBA" id="ARBA00023163"/>
    </source>
</evidence>
<accession>A0A2R6PR50</accession>
<dbReference type="InterPro" id="IPR003657">
    <property type="entry name" value="WRKY_dom"/>
</dbReference>
<dbReference type="InParanoid" id="A0A2R6PR50"/>
<dbReference type="Pfam" id="PF03106">
    <property type="entry name" value="WRKY"/>
    <property type="match status" value="2"/>
</dbReference>
<dbReference type="Gramene" id="PSR95551">
    <property type="protein sequence ID" value="PSR95551"/>
    <property type="gene ID" value="CEY00_Acc21590"/>
</dbReference>
<keyword evidence="2" id="KW-0677">Repeat</keyword>
<evidence type="ECO:0000313" key="8">
    <source>
        <dbReference type="EMBL" id="PSR95551.1"/>
    </source>
</evidence>
<dbReference type="PANTHER" id="PTHR31221">
    <property type="entry name" value="WRKY TRANSCRIPTION FACTOR PROTEIN 1-RELATED"/>
    <property type="match status" value="1"/>
</dbReference>